<dbReference type="InterPro" id="IPR002376">
    <property type="entry name" value="Formyl_transf_N"/>
</dbReference>
<dbReference type="Pfam" id="PF02911">
    <property type="entry name" value="Formyl_trans_C"/>
    <property type="match status" value="1"/>
</dbReference>
<evidence type="ECO:0000259" key="4">
    <source>
        <dbReference type="Pfam" id="PF00551"/>
    </source>
</evidence>
<dbReference type="RefSeq" id="WP_311547729.1">
    <property type="nucleotide sequence ID" value="NZ_JAVREK010000039.1"/>
</dbReference>
<dbReference type="PANTHER" id="PTHR11138">
    <property type="entry name" value="METHIONYL-TRNA FORMYLTRANSFERASE"/>
    <property type="match status" value="1"/>
</dbReference>
<comment type="similarity">
    <text evidence="1">Belongs to the Fmt family.</text>
</comment>
<name>A0ABU2L0Z1_9ACTN</name>
<feature type="domain" description="Formyl transferase N-terminal" evidence="4">
    <location>
        <begin position="1"/>
        <end position="161"/>
    </location>
</feature>
<dbReference type="CDD" id="cd08704">
    <property type="entry name" value="Met_tRNA_FMT_C"/>
    <property type="match status" value="1"/>
</dbReference>
<keyword evidence="3" id="KW-0648">Protein biosynthesis</keyword>
<proteinExistence type="inferred from homology"/>
<dbReference type="InterPro" id="IPR005793">
    <property type="entry name" value="Formyl_trans_C"/>
</dbReference>
<dbReference type="SUPFAM" id="SSF53328">
    <property type="entry name" value="Formyltransferase"/>
    <property type="match status" value="1"/>
</dbReference>
<evidence type="ECO:0000313" key="7">
    <source>
        <dbReference type="Proteomes" id="UP001183226"/>
    </source>
</evidence>
<dbReference type="Proteomes" id="UP001183226">
    <property type="component" value="Unassembled WGS sequence"/>
</dbReference>
<accession>A0ABU2L0Z1</accession>
<gene>
    <name evidence="6" type="ORF">RM446_24080</name>
</gene>
<comment type="caution">
    <text evidence="6">The sequence shown here is derived from an EMBL/GenBank/DDBJ whole genome shotgun (WGS) entry which is preliminary data.</text>
</comment>
<dbReference type="InterPro" id="IPR044135">
    <property type="entry name" value="Met-tRNA-FMT_C"/>
</dbReference>
<dbReference type="PANTHER" id="PTHR11138:SF5">
    <property type="entry name" value="METHIONYL-TRNA FORMYLTRANSFERASE, MITOCHONDRIAL"/>
    <property type="match status" value="1"/>
</dbReference>
<dbReference type="EC" id="2.1.2.9" evidence="6"/>
<evidence type="ECO:0000256" key="2">
    <source>
        <dbReference type="ARBA" id="ARBA00022679"/>
    </source>
</evidence>
<reference evidence="7" key="1">
    <citation type="submission" date="2023-07" db="EMBL/GenBank/DDBJ databases">
        <title>30 novel species of actinomycetes from the DSMZ collection.</title>
        <authorList>
            <person name="Nouioui I."/>
        </authorList>
    </citation>
    <scope>NUCLEOTIDE SEQUENCE [LARGE SCALE GENOMIC DNA]</scope>
    <source>
        <strain evidence="7">DSM 45055</strain>
    </source>
</reference>
<organism evidence="6 7">
    <name type="scientific">Streptomonospora wellingtoniae</name>
    <dbReference type="NCBI Taxonomy" id="3075544"/>
    <lineage>
        <taxon>Bacteria</taxon>
        <taxon>Bacillati</taxon>
        <taxon>Actinomycetota</taxon>
        <taxon>Actinomycetes</taxon>
        <taxon>Streptosporangiales</taxon>
        <taxon>Nocardiopsidaceae</taxon>
        <taxon>Streptomonospora</taxon>
    </lineage>
</organism>
<keyword evidence="2 6" id="KW-0808">Transferase</keyword>
<evidence type="ECO:0000313" key="6">
    <source>
        <dbReference type="EMBL" id="MDT0305215.1"/>
    </source>
</evidence>
<evidence type="ECO:0000256" key="1">
    <source>
        <dbReference type="ARBA" id="ARBA00010699"/>
    </source>
</evidence>
<keyword evidence="7" id="KW-1185">Reference proteome</keyword>
<dbReference type="InterPro" id="IPR011034">
    <property type="entry name" value="Formyl_transferase-like_C_sf"/>
</dbReference>
<sequence length="306" mass="33273">MRVAIIGQAAFGEAVLRRLQEDGVTVAGVAAPAPAGSDGREDPLWAASGEQGIPRVPTSSLKEPGGLVEWKQFEADFCLMAFVTELLPEDVFTQPEYGTAQYHPSLLPLHRGKSAINWAVINGEQETGLSVFWPDDGIDTGPVLLQKRCEIGPDATVGSLYFDHLFPLGVDAMSEAVALVAAGEAPRAEQDHACATFEPACRDEHAEIHWHRPAQTVYDLVRGCDPQPGAWTRFDGEKLRFLDCRLTGEQRPGMPGQVLDVDDEGFSVRLNGGVLRVGRVRHTRRGKLPAGEWAAHVGLSSGFRFR</sequence>
<dbReference type="Pfam" id="PF00551">
    <property type="entry name" value="Formyl_trans_N"/>
    <property type="match status" value="1"/>
</dbReference>
<dbReference type="GO" id="GO:0004479">
    <property type="term" value="F:methionyl-tRNA formyltransferase activity"/>
    <property type="evidence" value="ECO:0007669"/>
    <property type="project" value="UniProtKB-EC"/>
</dbReference>
<dbReference type="Gene3D" id="3.40.50.12230">
    <property type="match status" value="1"/>
</dbReference>
<dbReference type="SUPFAM" id="SSF50486">
    <property type="entry name" value="FMT C-terminal domain-like"/>
    <property type="match status" value="1"/>
</dbReference>
<evidence type="ECO:0000259" key="5">
    <source>
        <dbReference type="Pfam" id="PF02911"/>
    </source>
</evidence>
<dbReference type="EMBL" id="JAVREK010000039">
    <property type="protein sequence ID" value="MDT0305215.1"/>
    <property type="molecule type" value="Genomic_DNA"/>
</dbReference>
<evidence type="ECO:0000256" key="3">
    <source>
        <dbReference type="ARBA" id="ARBA00022917"/>
    </source>
</evidence>
<dbReference type="InterPro" id="IPR036477">
    <property type="entry name" value="Formyl_transf_N_sf"/>
</dbReference>
<feature type="domain" description="Formyl transferase C-terminal" evidence="5">
    <location>
        <begin position="203"/>
        <end position="295"/>
    </location>
</feature>
<protein>
    <submittedName>
        <fullName evidence="6">Methionyl-tRNA formyltransferase</fullName>
        <ecNumber evidence="6">2.1.2.9</ecNumber>
    </submittedName>
</protein>